<feature type="transmembrane region" description="Helical" evidence="1">
    <location>
        <begin position="39"/>
        <end position="61"/>
    </location>
</feature>
<keyword evidence="1" id="KW-0472">Membrane</keyword>
<feature type="transmembrane region" description="Helical" evidence="1">
    <location>
        <begin position="115"/>
        <end position="139"/>
    </location>
</feature>
<keyword evidence="1" id="KW-0812">Transmembrane</keyword>
<name>A0AB73BU85_9FUSO</name>
<keyword evidence="1" id="KW-1133">Transmembrane helix</keyword>
<dbReference type="EMBL" id="JAAC01000164">
    <property type="protein sequence ID" value="KDE61688.1"/>
    <property type="molecule type" value="Genomic_DNA"/>
</dbReference>
<evidence type="ECO:0000313" key="2">
    <source>
        <dbReference type="EMBL" id="KDE61688.1"/>
    </source>
</evidence>
<sequence length="282" mass="33994">PLFFLLSFIIIYIFFKNSNFKIIFNLYDVYKIRSNTIELPLILEYLFSMSKILFPLLFLYFKERKKNIYLFSLFFLQLFSFWANGMKSVLFLLIITFIIYFFYSKKRYKRISYFFSYFLIISLLEKFLIGTMFFIDFLIRRLFFLTNLLNFYYVDFFLGNPPDYFKQSILRYFGFESNYRDINYLIGDIYFNKPEMHANSGLISDAFANLGFLGIVIFPLLISILLYFLDIVFYNKDSQVYLIFAIYIVYVLISSFLLTGLLTHGILLLMIITIFIRFGEKK</sequence>
<proteinExistence type="predicted"/>
<feature type="transmembrane region" description="Helical" evidence="1">
    <location>
        <begin position="206"/>
        <end position="228"/>
    </location>
</feature>
<dbReference type="Proteomes" id="UP000027473">
    <property type="component" value="Unassembled WGS sequence"/>
</dbReference>
<evidence type="ECO:0008006" key="4">
    <source>
        <dbReference type="Google" id="ProtNLM"/>
    </source>
</evidence>
<gene>
    <name evidence="2" type="ORF">FUSO3_09745</name>
</gene>
<dbReference type="RefSeq" id="WP_222609715.1">
    <property type="nucleotide sequence ID" value="NZ_JAAC01000164.1"/>
</dbReference>
<feature type="transmembrane region" description="Helical" evidence="1">
    <location>
        <begin position="6"/>
        <end position="27"/>
    </location>
</feature>
<feature type="non-terminal residue" evidence="2">
    <location>
        <position position="1"/>
    </location>
</feature>
<dbReference type="AlphaFoldDB" id="A0AB73BU85"/>
<protein>
    <recommendedName>
        <fullName evidence="4">Oligosaccharide repeat unit polymerase</fullName>
    </recommendedName>
</protein>
<reference evidence="2 3" key="1">
    <citation type="submission" date="2014-01" db="EMBL/GenBank/DDBJ databases">
        <title>Comparative genomics of Fusobacterium necrophorum wild isolates.</title>
        <authorList>
            <person name="Kittichotirat W."/>
            <person name="Bumgarner R.E."/>
            <person name="Lawrence P."/>
        </authorList>
    </citation>
    <scope>NUCLEOTIDE SEQUENCE [LARGE SCALE GENOMIC DNA]</scope>
    <source>
        <strain evidence="2 3">BL</strain>
    </source>
</reference>
<comment type="caution">
    <text evidence="2">The sequence shown here is derived from an EMBL/GenBank/DDBJ whole genome shotgun (WGS) entry which is preliminary data.</text>
</comment>
<accession>A0AB73BU85</accession>
<feature type="transmembrane region" description="Helical" evidence="1">
    <location>
        <begin position="240"/>
        <end position="258"/>
    </location>
</feature>
<feature type="transmembrane region" description="Helical" evidence="1">
    <location>
        <begin position="81"/>
        <end position="103"/>
    </location>
</feature>
<evidence type="ECO:0000313" key="3">
    <source>
        <dbReference type="Proteomes" id="UP000027473"/>
    </source>
</evidence>
<evidence type="ECO:0000256" key="1">
    <source>
        <dbReference type="SAM" id="Phobius"/>
    </source>
</evidence>
<organism evidence="2 3">
    <name type="scientific">Fusobacterium necrophorum BL</name>
    <dbReference type="NCBI Taxonomy" id="1441732"/>
    <lineage>
        <taxon>Bacteria</taxon>
        <taxon>Fusobacteriati</taxon>
        <taxon>Fusobacteriota</taxon>
        <taxon>Fusobacteriia</taxon>
        <taxon>Fusobacteriales</taxon>
        <taxon>Fusobacteriaceae</taxon>
        <taxon>Fusobacterium</taxon>
    </lineage>
</organism>